<keyword evidence="2" id="KW-1185">Reference proteome</keyword>
<proteinExistence type="predicted"/>
<evidence type="ECO:0000313" key="1">
    <source>
        <dbReference type="EMBL" id="GGL17639.1"/>
    </source>
</evidence>
<comment type="caution">
    <text evidence="1">The sequence shown here is derived from an EMBL/GenBank/DDBJ whole genome shotgun (WGS) entry which is preliminary data.</text>
</comment>
<reference evidence="1" key="2">
    <citation type="submission" date="2020-09" db="EMBL/GenBank/DDBJ databases">
        <authorList>
            <person name="Sun Q."/>
            <person name="Zhou Y."/>
        </authorList>
    </citation>
    <scope>NUCLEOTIDE SEQUENCE</scope>
    <source>
        <strain evidence="1">CGMCC 4.7299</strain>
    </source>
</reference>
<gene>
    <name evidence="1" type="ORF">GCM10012284_60280</name>
</gene>
<dbReference type="AlphaFoldDB" id="A0A8J3C746"/>
<sequence>MSGPASFGVSLGHRDLAEADQWIASLDPRPQTACTHLVREPFPHVAITLTTTHRVTSPPHLARAAGLATADPRGRAVIFAGVDRLTGTLTVAEVLACSAIDGVEILGGGAASPDTEVDTHDFVRPQWRDGRLILTVTPAAGGRVVPFESRHPTPCCPAH</sequence>
<dbReference type="RefSeq" id="WP_229716296.1">
    <property type="nucleotide sequence ID" value="NZ_BMMX01000057.1"/>
</dbReference>
<reference evidence="1" key="1">
    <citation type="journal article" date="2014" name="Int. J. Syst. Evol. Microbiol.">
        <title>Complete genome sequence of Corynebacterium casei LMG S-19264T (=DSM 44701T), isolated from a smear-ripened cheese.</title>
        <authorList>
            <consortium name="US DOE Joint Genome Institute (JGI-PGF)"/>
            <person name="Walter F."/>
            <person name="Albersmeier A."/>
            <person name="Kalinowski J."/>
            <person name="Ruckert C."/>
        </authorList>
    </citation>
    <scope>NUCLEOTIDE SEQUENCE</scope>
    <source>
        <strain evidence="1">CGMCC 4.7299</strain>
    </source>
</reference>
<evidence type="ECO:0000313" key="2">
    <source>
        <dbReference type="Proteomes" id="UP000656042"/>
    </source>
</evidence>
<dbReference type="EMBL" id="BMMX01000057">
    <property type="protein sequence ID" value="GGL17639.1"/>
    <property type="molecule type" value="Genomic_DNA"/>
</dbReference>
<name>A0A8J3C746_9ACTN</name>
<protein>
    <submittedName>
        <fullName evidence="1">Uncharacterized protein</fullName>
    </submittedName>
</protein>
<dbReference type="Proteomes" id="UP000656042">
    <property type="component" value="Unassembled WGS sequence"/>
</dbReference>
<organism evidence="1 2">
    <name type="scientific">Mangrovihabitans endophyticus</name>
    <dbReference type="NCBI Taxonomy" id="1751298"/>
    <lineage>
        <taxon>Bacteria</taxon>
        <taxon>Bacillati</taxon>
        <taxon>Actinomycetota</taxon>
        <taxon>Actinomycetes</taxon>
        <taxon>Micromonosporales</taxon>
        <taxon>Micromonosporaceae</taxon>
        <taxon>Mangrovihabitans</taxon>
    </lineage>
</organism>
<accession>A0A8J3C746</accession>